<dbReference type="EMBL" id="JAIWYP010000001">
    <property type="protein sequence ID" value="KAH3885094.1"/>
    <property type="molecule type" value="Genomic_DNA"/>
</dbReference>
<feature type="domain" description="RING-type" evidence="10">
    <location>
        <begin position="92"/>
        <end position="149"/>
    </location>
</feature>
<accession>A0A9D4N0K9</accession>
<dbReference type="GO" id="GO:0008270">
    <property type="term" value="F:zinc ion binding"/>
    <property type="evidence" value="ECO:0007669"/>
    <property type="project" value="UniProtKB-KW"/>
</dbReference>
<evidence type="ECO:0000256" key="3">
    <source>
        <dbReference type="ARBA" id="ARBA00009413"/>
    </source>
</evidence>
<keyword evidence="5 9" id="KW-0479">Metal-binding</keyword>
<dbReference type="AlphaFoldDB" id="A0A9D4N0K9"/>
<evidence type="ECO:0000256" key="4">
    <source>
        <dbReference type="ARBA" id="ARBA00022679"/>
    </source>
</evidence>
<evidence type="ECO:0000256" key="5">
    <source>
        <dbReference type="ARBA" id="ARBA00022723"/>
    </source>
</evidence>
<evidence type="ECO:0000256" key="8">
    <source>
        <dbReference type="PROSITE-ProRule" id="PRU00175"/>
    </source>
</evidence>
<dbReference type="InterPro" id="IPR039398">
    <property type="entry name" value="Deltex_fam"/>
</dbReference>
<dbReference type="Gene3D" id="3.30.40.10">
    <property type="entry name" value="Zinc/RING finger domain, C3HC4 (zinc finger)"/>
    <property type="match status" value="1"/>
</dbReference>
<keyword evidence="7 9" id="KW-0862">Zinc</keyword>
<comment type="caution">
    <text evidence="11">The sequence shown here is derived from an EMBL/GenBank/DDBJ whole genome shotgun (WGS) entry which is preliminary data.</text>
</comment>
<dbReference type="InterPro" id="IPR001841">
    <property type="entry name" value="Znf_RING"/>
</dbReference>
<keyword evidence="12" id="KW-1185">Reference proteome</keyword>
<dbReference type="SUPFAM" id="SSF57850">
    <property type="entry name" value="RING/U-box"/>
    <property type="match status" value="1"/>
</dbReference>
<comment type="subcellular location">
    <subcellularLocation>
        <location evidence="9">Cytoplasm</location>
    </subcellularLocation>
</comment>
<dbReference type="InterPro" id="IPR039396">
    <property type="entry name" value="Deltex_C"/>
</dbReference>
<evidence type="ECO:0000256" key="6">
    <source>
        <dbReference type="ARBA" id="ARBA00022771"/>
    </source>
</evidence>
<dbReference type="PROSITE" id="PS50089">
    <property type="entry name" value="ZF_RING_2"/>
    <property type="match status" value="1"/>
</dbReference>
<evidence type="ECO:0000256" key="7">
    <source>
        <dbReference type="ARBA" id="ARBA00022833"/>
    </source>
</evidence>
<evidence type="ECO:0000313" key="12">
    <source>
        <dbReference type="Proteomes" id="UP000828390"/>
    </source>
</evidence>
<dbReference type="InterPro" id="IPR013083">
    <property type="entry name" value="Znf_RING/FYVE/PHD"/>
</dbReference>
<dbReference type="PANTHER" id="PTHR12622">
    <property type="entry name" value="DELTEX-RELATED"/>
    <property type="match status" value="1"/>
</dbReference>
<reference evidence="11" key="1">
    <citation type="journal article" date="2019" name="bioRxiv">
        <title>The Genome of the Zebra Mussel, Dreissena polymorpha: A Resource for Invasive Species Research.</title>
        <authorList>
            <person name="McCartney M.A."/>
            <person name="Auch B."/>
            <person name="Kono T."/>
            <person name="Mallez S."/>
            <person name="Zhang Y."/>
            <person name="Obille A."/>
            <person name="Becker A."/>
            <person name="Abrahante J.E."/>
            <person name="Garbe J."/>
            <person name="Badalamenti J.P."/>
            <person name="Herman A."/>
            <person name="Mangelson H."/>
            <person name="Liachko I."/>
            <person name="Sullivan S."/>
            <person name="Sone E.D."/>
            <person name="Koren S."/>
            <person name="Silverstein K.A.T."/>
            <person name="Beckman K.B."/>
            <person name="Gohl D.M."/>
        </authorList>
    </citation>
    <scope>NUCLEOTIDE SEQUENCE</scope>
    <source>
        <strain evidence="11">Duluth1</strain>
        <tissue evidence="11">Whole animal</tissue>
    </source>
</reference>
<dbReference type="CDD" id="cd09633">
    <property type="entry name" value="Deltex_C"/>
    <property type="match status" value="1"/>
</dbReference>
<gene>
    <name evidence="11" type="ORF">DPMN_009083</name>
</gene>
<organism evidence="11 12">
    <name type="scientific">Dreissena polymorpha</name>
    <name type="common">Zebra mussel</name>
    <name type="synonym">Mytilus polymorpha</name>
    <dbReference type="NCBI Taxonomy" id="45954"/>
    <lineage>
        <taxon>Eukaryota</taxon>
        <taxon>Metazoa</taxon>
        <taxon>Spiralia</taxon>
        <taxon>Lophotrochozoa</taxon>
        <taxon>Mollusca</taxon>
        <taxon>Bivalvia</taxon>
        <taxon>Autobranchia</taxon>
        <taxon>Heteroconchia</taxon>
        <taxon>Euheterodonta</taxon>
        <taxon>Imparidentia</taxon>
        <taxon>Neoheterodontei</taxon>
        <taxon>Myida</taxon>
        <taxon>Dreissenoidea</taxon>
        <taxon>Dreissenidae</taxon>
        <taxon>Dreissena</taxon>
    </lineage>
</organism>
<protein>
    <recommendedName>
        <fullName evidence="9">E3 ubiquitin-protein ligase</fullName>
        <ecNumber evidence="9">2.3.2.27</ecNumber>
    </recommendedName>
</protein>
<evidence type="ECO:0000256" key="2">
    <source>
        <dbReference type="ARBA" id="ARBA00004906"/>
    </source>
</evidence>
<dbReference type="GO" id="GO:0016567">
    <property type="term" value="P:protein ubiquitination"/>
    <property type="evidence" value="ECO:0007669"/>
    <property type="project" value="UniProtKB-UniRule"/>
</dbReference>
<evidence type="ECO:0000256" key="1">
    <source>
        <dbReference type="ARBA" id="ARBA00000900"/>
    </source>
</evidence>
<evidence type="ECO:0000313" key="11">
    <source>
        <dbReference type="EMBL" id="KAH3885094.1"/>
    </source>
</evidence>
<dbReference type="InterPro" id="IPR039399">
    <property type="entry name" value="Deltex_C_sf"/>
</dbReference>
<keyword evidence="4 9" id="KW-0808">Transferase</keyword>
<comment type="catalytic activity">
    <reaction evidence="1 9">
        <text>S-ubiquitinyl-[E2 ubiquitin-conjugating enzyme]-L-cysteine + [acceptor protein]-L-lysine = [E2 ubiquitin-conjugating enzyme]-L-cysteine + N(6)-ubiquitinyl-[acceptor protein]-L-lysine.</text>
        <dbReference type="EC" id="2.3.2.27"/>
    </reaction>
</comment>
<evidence type="ECO:0000256" key="9">
    <source>
        <dbReference type="RuleBase" id="RU367105"/>
    </source>
</evidence>
<dbReference type="FunFam" id="3.30.390.130:FF:000001">
    <property type="entry name" value="Probable E3 ubiquitin-protein ligase DTX3"/>
    <property type="match status" value="1"/>
</dbReference>
<dbReference type="SMART" id="SM00184">
    <property type="entry name" value="RING"/>
    <property type="match status" value="1"/>
</dbReference>
<keyword evidence="9" id="KW-0963">Cytoplasm</keyword>
<dbReference type="Pfam" id="PF18102">
    <property type="entry name" value="DTC"/>
    <property type="match status" value="1"/>
</dbReference>
<reference evidence="11" key="2">
    <citation type="submission" date="2020-11" db="EMBL/GenBank/DDBJ databases">
        <authorList>
            <person name="McCartney M.A."/>
            <person name="Auch B."/>
            <person name="Kono T."/>
            <person name="Mallez S."/>
            <person name="Becker A."/>
            <person name="Gohl D.M."/>
            <person name="Silverstein K.A.T."/>
            <person name="Koren S."/>
            <person name="Bechman K.B."/>
            <person name="Herman A."/>
            <person name="Abrahante J.E."/>
            <person name="Garbe J."/>
        </authorList>
    </citation>
    <scope>NUCLEOTIDE SEQUENCE</scope>
    <source>
        <strain evidence="11">Duluth1</strain>
        <tissue evidence="11">Whole animal</tissue>
    </source>
</reference>
<dbReference type="GO" id="GO:0007219">
    <property type="term" value="P:Notch signaling pathway"/>
    <property type="evidence" value="ECO:0007669"/>
    <property type="project" value="InterPro"/>
</dbReference>
<dbReference type="GO" id="GO:0061630">
    <property type="term" value="F:ubiquitin protein ligase activity"/>
    <property type="evidence" value="ECO:0007669"/>
    <property type="project" value="UniProtKB-UniRule"/>
</dbReference>
<dbReference type="Gene3D" id="3.30.390.130">
    <property type="match status" value="1"/>
</dbReference>
<dbReference type="GO" id="GO:0005737">
    <property type="term" value="C:cytoplasm"/>
    <property type="evidence" value="ECO:0007669"/>
    <property type="project" value="UniProtKB-SubCell"/>
</dbReference>
<sequence>MVEIMKKVQSLFYRLFRNHQSTYTAQFSSAGVSLIRPTVSSSGGGFQQALSLPYSGKIPNYTESSQSHTKSAEEILSCYVTELGACPQNEDCCICFEKLAEASGHGKGTSEDHVVYQLERCSHMYHKLCLLALYESGQKKGSLQCPACKTIYGEMTGNCPDGEMEYRLINRALPGNEGAKTIEIVYNVFEGVQGANHPNPGHPFYLQGFPRVGYLPDCDKGRKVLQLLIVAWKRRLTFTIGRSATTNRDNCVTWNEIHHKSECQGNHNGHGFPDPKYLDNVLGELAVHGVTEKDLGTVGGPGRGLGV</sequence>
<evidence type="ECO:0000259" key="10">
    <source>
        <dbReference type="PROSITE" id="PS50089"/>
    </source>
</evidence>
<keyword evidence="6 8" id="KW-0863">Zinc-finger</keyword>
<name>A0A9D4N0K9_DREPO</name>
<proteinExistence type="inferred from homology"/>
<dbReference type="EC" id="2.3.2.27" evidence="9"/>
<comment type="similarity">
    <text evidence="3 9">Belongs to the Deltex family.</text>
</comment>
<comment type="pathway">
    <text evidence="2 9">Protein modification; protein ubiquitination.</text>
</comment>
<dbReference type="Proteomes" id="UP000828390">
    <property type="component" value="Unassembled WGS sequence"/>
</dbReference>